<dbReference type="PANTHER" id="PTHR34075:SF5">
    <property type="entry name" value="BLR3430 PROTEIN"/>
    <property type="match status" value="1"/>
</dbReference>
<comment type="caution">
    <text evidence="3">The sequence shown here is derived from an EMBL/GenBank/DDBJ whole genome shotgun (WGS) entry which is preliminary data.</text>
</comment>
<evidence type="ECO:0000259" key="2">
    <source>
        <dbReference type="Pfam" id="PF12172"/>
    </source>
</evidence>
<protein>
    <recommendedName>
        <fullName evidence="4">DUF35 domain-containing protein</fullName>
    </recommendedName>
</protein>
<feature type="domain" description="ChsH2 C-terminal OB-fold" evidence="1">
    <location>
        <begin position="63"/>
        <end position="128"/>
    </location>
</feature>
<dbReference type="Pfam" id="PF12172">
    <property type="entry name" value="zf-ChsH2"/>
    <property type="match status" value="1"/>
</dbReference>
<dbReference type="EMBL" id="VSSQ01016393">
    <property type="protein sequence ID" value="MPM57686.1"/>
    <property type="molecule type" value="Genomic_DNA"/>
</dbReference>
<evidence type="ECO:0008006" key="4">
    <source>
        <dbReference type="Google" id="ProtNLM"/>
    </source>
</evidence>
<reference evidence="3" key="1">
    <citation type="submission" date="2019-08" db="EMBL/GenBank/DDBJ databases">
        <authorList>
            <person name="Kucharzyk K."/>
            <person name="Murdoch R.W."/>
            <person name="Higgins S."/>
            <person name="Loffler F."/>
        </authorList>
    </citation>
    <scope>NUCLEOTIDE SEQUENCE</scope>
</reference>
<dbReference type="Gene3D" id="6.10.30.10">
    <property type="match status" value="1"/>
</dbReference>
<feature type="domain" description="ChsH2 rubredoxin-like zinc ribbon" evidence="2">
    <location>
        <begin position="30"/>
        <end position="62"/>
    </location>
</feature>
<dbReference type="AlphaFoldDB" id="A0A645AY27"/>
<sequence>MNMAEVRKVKLPFDLRTSYDNELFYKTAHDEHKFMLPHCKTCGKYFWPGAFICQHCGSTDVEWKEVSGHGKLYSFVEGRFPFHKQIKEFLPIAICSVNLDEGPRVFGRLLDYTDIEKVPYDAPVHVVWLDDDEKGCTIMGFKLD</sequence>
<dbReference type="InterPro" id="IPR012340">
    <property type="entry name" value="NA-bd_OB-fold"/>
</dbReference>
<proteinExistence type="predicted"/>
<accession>A0A645AY27</accession>
<gene>
    <name evidence="3" type="ORF">SDC9_104509</name>
</gene>
<dbReference type="InterPro" id="IPR022002">
    <property type="entry name" value="ChsH2_Znr"/>
</dbReference>
<dbReference type="Pfam" id="PF01796">
    <property type="entry name" value="OB_ChsH2_C"/>
    <property type="match status" value="1"/>
</dbReference>
<evidence type="ECO:0000313" key="3">
    <source>
        <dbReference type="EMBL" id="MPM57686.1"/>
    </source>
</evidence>
<dbReference type="InterPro" id="IPR052513">
    <property type="entry name" value="Thioester_dehydratase-like"/>
</dbReference>
<dbReference type="InterPro" id="IPR002878">
    <property type="entry name" value="ChsH2_C"/>
</dbReference>
<dbReference type="PANTHER" id="PTHR34075">
    <property type="entry name" value="BLR3430 PROTEIN"/>
    <property type="match status" value="1"/>
</dbReference>
<name>A0A645AY27_9ZZZZ</name>
<dbReference type="SUPFAM" id="SSF50249">
    <property type="entry name" value="Nucleic acid-binding proteins"/>
    <property type="match status" value="1"/>
</dbReference>
<organism evidence="3">
    <name type="scientific">bioreactor metagenome</name>
    <dbReference type="NCBI Taxonomy" id="1076179"/>
    <lineage>
        <taxon>unclassified sequences</taxon>
        <taxon>metagenomes</taxon>
        <taxon>ecological metagenomes</taxon>
    </lineage>
</organism>
<evidence type="ECO:0000259" key="1">
    <source>
        <dbReference type="Pfam" id="PF01796"/>
    </source>
</evidence>